<reference evidence="5 6" key="1">
    <citation type="submission" date="2020-05" db="EMBL/GenBank/DDBJ databases">
        <title>Vigna angularis (adzuki bean) Var. LongXiaoDou No. 4 denovo assembly.</title>
        <authorList>
            <person name="Xiang H."/>
        </authorList>
    </citation>
    <scope>NUCLEOTIDE SEQUENCE [LARGE SCALE GENOMIC DNA]</scope>
    <source>
        <tissue evidence="5">Leaf</tissue>
    </source>
</reference>
<evidence type="ECO:0000256" key="1">
    <source>
        <dbReference type="ARBA" id="ARBA00022884"/>
    </source>
</evidence>
<dbReference type="AlphaFoldDB" id="A0A8T0JPY4"/>
<dbReference type="PANTHER" id="PTHR11176">
    <property type="entry name" value="BOULE-RELATED"/>
    <property type="match status" value="1"/>
</dbReference>
<feature type="domain" description="RRM" evidence="4">
    <location>
        <begin position="17"/>
        <end position="94"/>
    </location>
</feature>
<dbReference type="Gene3D" id="3.30.70.330">
    <property type="match status" value="1"/>
</dbReference>
<feature type="region of interest" description="Disordered" evidence="3">
    <location>
        <begin position="234"/>
        <end position="260"/>
    </location>
</feature>
<evidence type="ECO:0000256" key="2">
    <source>
        <dbReference type="PROSITE-ProRule" id="PRU00176"/>
    </source>
</evidence>
<proteinExistence type="predicted"/>
<protein>
    <submittedName>
        <fullName evidence="5">RNA-binding protein</fullName>
    </submittedName>
</protein>
<dbReference type="InterPro" id="IPR035979">
    <property type="entry name" value="RBD_domain_sf"/>
</dbReference>
<keyword evidence="1 2" id="KW-0694">RNA-binding</keyword>
<dbReference type="EMBL" id="JABFOF010000009">
    <property type="protein sequence ID" value="KAG2380144.1"/>
    <property type="molecule type" value="Genomic_DNA"/>
</dbReference>
<sequence length="260" mass="29419">MDGGNINSSEHIDTTSTKIFVGGLAWETQRDTVRRYFEQFGEILEAVVITDKNTGRSKGYGFITFKDPEVAMKAVQNPYPIIDGRKTNCNIASIGANKNRRQAPQHGWFREAPGLLASPVYHDPFSAFFHENNGQYTIPNSTFGYIQPSHDMMYPMMNCYGVLGEQQFSTYYPYIGPSEPIRLVHNTYPFFSQYAHNIEAQGFGFHYPQMMHSPVIPRHYDSPVTRTATTKRETLRTCADASQTSEITSEQDSSAESSHK</sequence>
<gene>
    <name evidence="5" type="ORF">HKW66_Vig0169230</name>
</gene>
<dbReference type="Proteomes" id="UP000743370">
    <property type="component" value="Unassembled WGS sequence"/>
</dbReference>
<dbReference type="SMART" id="SM00360">
    <property type="entry name" value="RRM"/>
    <property type="match status" value="1"/>
</dbReference>
<dbReference type="PROSITE" id="PS50102">
    <property type="entry name" value="RRM"/>
    <property type="match status" value="1"/>
</dbReference>
<comment type="caution">
    <text evidence="5">The sequence shown here is derived from an EMBL/GenBank/DDBJ whole genome shotgun (WGS) entry which is preliminary data.</text>
</comment>
<accession>A0A8T0JPY4</accession>
<dbReference type="SUPFAM" id="SSF54928">
    <property type="entry name" value="RNA-binding domain, RBD"/>
    <property type="match status" value="1"/>
</dbReference>
<dbReference type="InterPro" id="IPR012677">
    <property type="entry name" value="Nucleotide-bd_a/b_plait_sf"/>
</dbReference>
<dbReference type="CDD" id="cd12384">
    <property type="entry name" value="RRM_RBM24_RBM38_like"/>
    <property type="match status" value="1"/>
</dbReference>
<dbReference type="GO" id="GO:0003723">
    <property type="term" value="F:RNA binding"/>
    <property type="evidence" value="ECO:0007669"/>
    <property type="project" value="UniProtKB-UniRule"/>
</dbReference>
<evidence type="ECO:0000313" key="6">
    <source>
        <dbReference type="Proteomes" id="UP000743370"/>
    </source>
</evidence>
<feature type="compositionally biased region" description="Polar residues" evidence="3">
    <location>
        <begin position="240"/>
        <end position="260"/>
    </location>
</feature>
<dbReference type="Pfam" id="PF00076">
    <property type="entry name" value="RRM_1"/>
    <property type="match status" value="1"/>
</dbReference>
<evidence type="ECO:0000313" key="5">
    <source>
        <dbReference type="EMBL" id="KAG2380144.1"/>
    </source>
</evidence>
<organism evidence="5 6">
    <name type="scientific">Phaseolus angularis</name>
    <name type="common">Azuki bean</name>
    <name type="synonym">Vigna angularis</name>
    <dbReference type="NCBI Taxonomy" id="3914"/>
    <lineage>
        <taxon>Eukaryota</taxon>
        <taxon>Viridiplantae</taxon>
        <taxon>Streptophyta</taxon>
        <taxon>Embryophyta</taxon>
        <taxon>Tracheophyta</taxon>
        <taxon>Spermatophyta</taxon>
        <taxon>Magnoliopsida</taxon>
        <taxon>eudicotyledons</taxon>
        <taxon>Gunneridae</taxon>
        <taxon>Pentapetalae</taxon>
        <taxon>rosids</taxon>
        <taxon>fabids</taxon>
        <taxon>Fabales</taxon>
        <taxon>Fabaceae</taxon>
        <taxon>Papilionoideae</taxon>
        <taxon>50 kb inversion clade</taxon>
        <taxon>NPAAA clade</taxon>
        <taxon>indigoferoid/millettioid clade</taxon>
        <taxon>Phaseoleae</taxon>
        <taxon>Vigna</taxon>
    </lineage>
</organism>
<dbReference type="PANTHER" id="PTHR11176:SF22">
    <property type="entry name" value="RNA-BINDING PROTEIN 38-LIKE ISOFORM X1"/>
    <property type="match status" value="1"/>
</dbReference>
<evidence type="ECO:0000259" key="4">
    <source>
        <dbReference type="PROSITE" id="PS50102"/>
    </source>
</evidence>
<name>A0A8T0JPY4_PHAAN</name>
<dbReference type="InterPro" id="IPR000504">
    <property type="entry name" value="RRM_dom"/>
</dbReference>
<evidence type="ECO:0000256" key="3">
    <source>
        <dbReference type="SAM" id="MobiDB-lite"/>
    </source>
</evidence>